<organism evidence="1">
    <name type="scientific">Cupriavidus oxalaticus</name>
    <dbReference type="NCBI Taxonomy" id="96344"/>
    <lineage>
        <taxon>Bacteria</taxon>
        <taxon>Pseudomonadati</taxon>
        <taxon>Pseudomonadota</taxon>
        <taxon>Betaproteobacteria</taxon>
        <taxon>Burkholderiales</taxon>
        <taxon>Burkholderiaceae</taxon>
        <taxon>Cupriavidus</taxon>
    </lineage>
</organism>
<dbReference type="EMBL" id="OGUS01000117">
    <property type="protein sequence ID" value="SPC13040.1"/>
    <property type="molecule type" value="Genomic_DNA"/>
</dbReference>
<dbReference type="AlphaFoldDB" id="A0A375G0F1"/>
<comment type="caution">
    <text evidence="1">The sequence shown here is derived from an EMBL/GenBank/DDBJ whole genome shotgun (WGS) entry which is preliminary data.</text>
</comment>
<name>A0A375G0F1_9BURK</name>
<accession>A0A375G0F1</accession>
<proteinExistence type="predicted"/>
<sequence>MAASLFTPPDRRRVHMRNPINKMQNSAYIVDSQVKSGEFVTNFDR</sequence>
<gene>
    <name evidence="1" type="ORF">CO2235_170163</name>
</gene>
<protein>
    <submittedName>
        <fullName evidence="1">Uncharacterized protein</fullName>
    </submittedName>
</protein>
<dbReference type="Proteomes" id="UP000256862">
    <property type="component" value="Chromosome CO2235"/>
</dbReference>
<evidence type="ECO:0000313" key="1">
    <source>
        <dbReference type="EMBL" id="SPC13040.1"/>
    </source>
</evidence>
<reference evidence="1" key="1">
    <citation type="submission" date="2018-01" db="EMBL/GenBank/DDBJ databases">
        <authorList>
            <person name="Clerissi C."/>
        </authorList>
    </citation>
    <scope>NUCLEOTIDE SEQUENCE</scope>
    <source>
        <strain evidence="1">Cupriavidus oxalaticus LMG 2235</strain>
    </source>
</reference>